<dbReference type="Proteomes" id="UP000467236">
    <property type="component" value="Chromosome"/>
</dbReference>
<evidence type="ECO:0000256" key="2">
    <source>
        <dbReference type="SAM" id="Coils"/>
    </source>
</evidence>
<feature type="coiled-coil region" evidence="2">
    <location>
        <begin position="7"/>
        <end position="34"/>
    </location>
</feature>
<dbReference type="InterPro" id="IPR004401">
    <property type="entry name" value="YbaB/EbfC"/>
</dbReference>
<proteinExistence type="inferred from homology"/>
<keyword evidence="2" id="KW-0175">Coiled coil</keyword>
<evidence type="ECO:0000313" key="4">
    <source>
        <dbReference type="EMBL" id="BBX75784.1"/>
    </source>
</evidence>
<comment type="similarity">
    <text evidence="1">Belongs to the YbaB/EbfC family.</text>
</comment>
<dbReference type="PANTHER" id="PTHR33449">
    <property type="entry name" value="NUCLEOID-ASSOCIATED PROTEIN YBAB"/>
    <property type="match status" value="1"/>
</dbReference>
<dbReference type="AlphaFoldDB" id="A0A7I7MU29"/>
<evidence type="ECO:0000256" key="3">
    <source>
        <dbReference type="SAM" id="MobiDB-lite"/>
    </source>
</evidence>
<reference evidence="4 5" key="1">
    <citation type="journal article" date="2019" name="Emerg. Microbes Infect.">
        <title>Comprehensive subspecies identification of 175 nontuberculous mycobacteria species based on 7547 genomic profiles.</title>
        <authorList>
            <person name="Matsumoto Y."/>
            <person name="Kinjo T."/>
            <person name="Motooka D."/>
            <person name="Nabeya D."/>
            <person name="Jung N."/>
            <person name="Uechi K."/>
            <person name="Horii T."/>
            <person name="Iida T."/>
            <person name="Fujita J."/>
            <person name="Nakamura S."/>
        </authorList>
    </citation>
    <scope>NUCLEOTIDE SEQUENCE [LARGE SCALE GENOMIC DNA]</scope>
    <source>
        <strain evidence="4 5">JCM 14233</strain>
    </source>
</reference>
<gene>
    <name evidence="4" type="ORF">MSHI_36900</name>
</gene>
<organism evidence="4 5">
    <name type="scientific">Mycobacterium shinjukuense</name>
    <dbReference type="NCBI Taxonomy" id="398694"/>
    <lineage>
        <taxon>Bacteria</taxon>
        <taxon>Bacillati</taxon>
        <taxon>Actinomycetota</taxon>
        <taxon>Actinomycetes</taxon>
        <taxon>Mycobacteriales</taxon>
        <taxon>Mycobacteriaceae</taxon>
        <taxon>Mycobacterium</taxon>
    </lineage>
</organism>
<feature type="compositionally biased region" description="Pro residues" evidence="3">
    <location>
        <begin position="130"/>
        <end position="139"/>
    </location>
</feature>
<comment type="subcellular location">
    <subcellularLocation>
        <location evidence="1">Cytoplasm</location>
        <location evidence="1">Nucleoid</location>
    </subcellularLocation>
</comment>
<keyword evidence="1" id="KW-0238">DNA-binding</keyword>
<dbReference type="GO" id="GO:0043590">
    <property type="term" value="C:bacterial nucleoid"/>
    <property type="evidence" value="ECO:0007669"/>
    <property type="project" value="UniProtKB-UniRule"/>
</dbReference>
<dbReference type="GO" id="GO:0005829">
    <property type="term" value="C:cytosol"/>
    <property type="evidence" value="ECO:0007669"/>
    <property type="project" value="TreeGrafter"/>
</dbReference>
<dbReference type="OrthoDB" id="9809370at2"/>
<dbReference type="SUPFAM" id="SSF82607">
    <property type="entry name" value="YbaB-like"/>
    <property type="match status" value="1"/>
</dbReference>
<dbReference type="Gene3D" id="3.30.1310.10">
    <property type="entry name" value="Nucleoid-associated protein YbaB-like domain"/>
    <property type="match status" value="1"/>
</dbReference>
<dbReference type="HAMAP" id="MF_00274">
    <property type="entry name" value="DNA_YbaB_EbfC"/>
    <property type="match status" value="1"/>
</dbReference>
<dbReference type="KEGG" id="mshj:MSHI_36900"/>
<feature type="region of interest" description="Disordered" evidence="3">
    <location>
        <begin position="93"/>
        <end position="153"/>
    </location>
</feature>
<keyword evidence="1" id="KW-0963">Cytoplasm</keyword>
<sequence length="153" mass="15115">MQPGGDMSALLAQAQQMQQKLLEAQQQLANAEVHGQAGGGLVKVHVKGSGEVIGVTIDPQVVNPDDIDTLQDLIVGAMRDASQQVTKMAQERLGALAGAMRPPTPPGAPPRPGMPGAPGAPGAPGMPGAPGVPPPPGMPGMPGTPGVPGAPGV</sequence>
<dbReference type="RefSeq" id="WP_083048894.1">
    <property type="nucleotide sequence ID" value="NZ_AP022575.1"/>
</dbReference>
<comment type="subunit">
    <text evidence="1">Homodimer.</text>
</comment>
<dbReference type="NCBIfam" id="TIGR00103">
    <property type="entry name" value="DNA_YbaB_EbfC"/>
    <property type="match status" value="1"/>
</dbReference>
<feature type="compositionally biased region" description="Pro residues" evidence="3">
    <location>
        <begin position="102"/>
        <end position="115"/>
    </location>
</feature>
<accession>A0A7I7MU29</accession>
<protein>
    <recommendedName>
        <fullName evidence="1">Nucleoid-associated protein MSHI_36900</fullName>
    </recommendedName>
</protein>
<dbReference type="GO" id="GO:0003677">
    <property type="term" value="F:DNA binding"/>
    <property type="evidence" value="ECO:0007669"/>
    <property type="project" value="UniProtKB-UniRule"/>
</dbReference>
<dbReference type="InterPro" id="IPR036894">
    <property type="entry name" value="YbaB-like_sf"/>
</dbReference>
<dbReference type="Pfam" id="PF02575">
    <property type="entry name" value="YbaB_DNA_bd"/>
    <property type="match status" value="1"/>
</dbReference>
<evidence type="ECO:0000256" key="1">
    <source>
        <dbReference type="HAMAP-Rule" id="MF_00274"/>
    </source>
</evidence>
<keyword evidence="5" id="KW-1185">Reference proteome</keyword>
<comment type="function">
    <text evidence="1">Binds to DNA and alters its conformation. May be involved in regulation of gene expression, nucleoid organization and DNA protection.</text>
</comment>
<dbReference type="EMBL" id="AP022575">
    <property type="protein sequence ID" value="BBX75784.1"/>
    <property type="molecule type" value="Genomic_DNA"/>
</dbReference>
<dbReference type="PANTHER" id="PTHR33449:SF1">
    <property type="entry name" value="NUCLEOID-ASSOCIATED PROTEIN YBAB"/>
    <property type="match status" value="1"/>
</dbReference>
<name>A0A7I7MU29_9MYCO</name>
<evidence type="ECO:0000313" key="5">
    <source>
        <dbReference type="Proteomes" id="UP000467236"/>
    </source>
</evidence>